<dbReference type="GO" id="GO:0051059">
    <property type="term" value="F:NF-kappaB binding"/>
    <property type="evidence" value="ECO:0007669"/>
    <property type="project" value="TreeGrafter"/>
</dbReference>
<dbReference type="PROSITE" id="PS50297">
    <property type="entry name" value="ANK_REP_REGION"/>
    <property type="match status" value="1"/>
</dbReference>
<dbReference type="PROSITE" id="PS50088">
    <property type="entry name" value="ANK_REPEAT"/>
    <property type="match status" value="1"/>
</dbReference>
<evidence type="ECO:0000313" key="5">
    <source>
        <dbReference type="Proteomes" id="UP000594342"/>
    </source>
</evidence>
<accession>A0A5K0U859</accession>
<dbReference type="InterPro" id="IPR036770">
    <property type="entry name" value="Ankyrin_rpt-contain_sf"/>
</dbReference>
<gene>
    <name evidence="4" type="ORF">YASMINEVIRUS_154</name>
</gene>
<dbReference type="SUPFAM" id="SSF48403">
    <property type="entry name" value="Ankyrin repeat"/>
    <property type="match status" value="1"/>
</dbReference>
<dbReference type="Proteomes" id="UP000594342">
    <property type="component" value="Unassembled WGS sequence"/>
</dbReference>
<evidence type="ECO:0000256" key="2">
    <source>
        <dbReference type="ARBA" id="ARBA00023043"/>
    </source>
</evidence>
<dbReference type="InterPro" id="IPR002110">
    <property type="entry name" value="Ankyrin_rpt"/>
</dbReference>
<dbReference type="GO" id="GO:0071356">
    <property type="term" value="P:cellular response to tumor necrosis factor"/>
    <property type="evidence" value="ECO:0007669"/>
    <property type="project" value="TreeGrafter"/>
</dbReference>
<evidence type="ECO:0000256" key="1">
    <source>
        <dbReference type="ARBA" id="ARBA00022737"/>
    </source>
</evidence>
<feature type="compositionally biased region" description="Polar residues" evidence="3">
    <location>
        <begin position="38"/>
        <end position="55"/>
    </location>
</feature>
<name>A0A5K0U859_9VIRU</name>
<feature type="compositionally biased region" description="Basic residues" evidence="3">
    <location>
        <begin position="13"/>
        <end position="22"/>
    </location>
</feature>
<dbReference type="EMBL" id="UPSH01000001">
    <property type="protein sequence ID" value="VBB17691.1"/>
    <property type="molecule type" value="Genomic_DNA"/>
</dbReference>
<sequence length="244" mass="27396">MNEDSMPGDKNNKKGNKLKKTSKLNTTVKSDKIKEVVSGSSNDQNGKSNTSSQDTNKILDEMMEMIKTGNIDLFFTTLEKQSAEPSFSINSQNEYGNTLLHVACRSRKDEVVRVLLNDYNARIDIQNADGRTPLHIATIYGSTDKTCYILKGGSTKEQIASATDIISMLVNTAPYVLQIKDNDGMTAMNYFNIHSELSSNKTMNARYKSYKRVASFFDRLKESGVDNEDYKLTMSIYFALKRGQ</sequence>
<dbReference type="InterPro" id="IPR051070">
    <property type="entry name" value="NF-kappa-B_inhibitor"/>
</dbReference>
<reference evidence="4 5" key="1">
    <citation type="submission" date="2018-10" db="EMBL/GenBank/DDBJ databases">
        <authorList>
            <consortium name="IHU Genomes"/>
        </authorList>
    </citation>
    <scope>NUCLEOTIDE SEQUENCE [LARGE SCALE GENOMIC DNA]</scope>
    <source>
        <strain evidence="4 5">A1</strain>
    </source>
</reference>
<proteinExistence type="predicted"/>
<dbReference type="Pfam" id="PF12796">
    <property type="entry name" value="Ank_2"/>
    <property type="match status" value="1"/>
</dbReference>
<feature type="region of interest" description="Disordered" evidence="3">
    <location>
        <begin position="1"/>
        <end position="55"/>
    </location>
</feature>
<evidence type="ECO:0000313" key="4">
    <source>
        <dbReference type="EMBL" id="VBB17691.1"/>
    </source>
</evidence>
<evidence type="ECO:0000256" key="3">
    <source>
        <dbReference type="SAM" id="MobiDB-lite"/>
    </source>
</evidence>
<keyword evidence="2" id="KW-0040">ANK repeat</keyword>
<keyword evidence="5" id="KW-1185">Reference proteome</keyword>
<dbReference type="Gene3D" id="1.25.40.20">
    <property type="entry name" value="Ankyrin repeat-containing domain"/>
    <property type="match status" value="1"/>
</dbReference>
<keyword evidence="1" id="KW-0677">Repeat</keyword>
<dbReference type="PANTHER" id="PTHR46680">
    <property type="entry name" value="NF-KAPPA-B INHIBITOR ALPHA"/>
    <property type="match status" value="1"/>
</dbReference>
<organism evidence="4 5">
    <name type="scientific">Yasminevirus sp. GU-2018</name>
    <dbReference type="NCBI Taxonomy" id="2420051"/>
    <lineage>
        <taxon>Viruses</taxon>
        <taxon>Varidnaviria</taxon>
        <taxon>Bamfordvirae</taxon>
        <taxon>Nucleocytoviricota</taxon>
        <taxon>Megaviricetes</taxon>
        <taxon>Imitervirales</taxon>
        <taxon>Mimiviridae</taxon>
        <taxon>Klosneuvirinae</taxon>
        <taxon>Yasminevirus</taxon>
        <taxon>Yasminevirus saudimassiliense</taxon>
    </lineage>
</organism>
<dbReference type="PANTHER" id="PTHR46680:SF3">
    <property type="entry name" value="NF-KAPPA-B INHIBITOR CACTUS"/>
    <property type="match status" value="1"/>
</dbReference>
<dbReference type="SMART" id="SM00248">
    <property type="entry name" value="ANK"/>
    <property type="match status" value="2"/>
</dbReference>
<comment type="caution">
    <text evidence="4">The sequence shown here is derived from an EMBL/GenBank/DDBJ whole genome shotgun (WGS) entry which is preliminary data.</text>
</comment>
<protein>
    <submittedName>
        <fullName evidence="4">Uncharacterized protein</fullName>
    </submittedName>
</protein>